<accession>A0ABV3BBT3</accession>
<gene>
    <name evidence="4" type="ORF">ABZ931_38935</name>
</gene>
<keyword evidence="2" id="KW-1133">Transmembrane helix</keyword>
<comment type="caution">
    <text evidence="4">The sequence shown here is derived from an EMBL/GenBank/DDBJ whole genome shotgun (WGS) entry which is preliminary data.</text>
</comment>
<dbReference type="Gene3D" id="1.10.101.10">
    <property type="entry name" value="PGBD-like superfamily/PGBD"/>
    <property type="match status" value="1"/>
</dbReference>
<feature type="compositionally biased region" description="Acidic residues" evidence="1">
    <location>
        <begin position="136"/>
        <end position="149"/>
    </location>
</feature>
<feature type="region of interest" description="Disordered" evidence="1">
    <location>
        <begin position="44"/>
        <end position="165"/>
    </location>
</feature>
<feature type="compositionally biased region" description="Polar residues" evidence="1">
    <location>
        <begin position="47"/>
        <end position="63"/>
    </location>
</feature>
<evidence type="ECO:0000313" key="5">
    <source>
        <dbReference type="Proteomes" id="UP001551189"/>
    </source>
</evidence>
<dbReference type="SUPFAM" id="SSF47090">
    <property type="entry name" value="PGBD-like"/>
    <property type="match status" value="1"/>
</dbReference>
<dbReference type="InterPro" id="IPR002477">
    <property type="entry name" value="Peptidoglycan-bd-like"/>
</dbReference>
<keyword evidence="2" id="KW-0472">Membrane</keyword>
<dbReference type="InterPro" id="IPR036366">
    <property type="entry name" value="PGBDSf"/>
</dbReference>
<feature type="compositionally biased region" description="Basic and acidic residues" evidence="1">
    <location>
        <begin position="95"/>
        <end position="108"/>
    </location>
</feature>
<evidence type="ECO:0000256" key="2">
    <source>
        <dbReference type="SAM" id="Phobius"/>
    </source>
</evidence>
<dbReference type="Pfam" id="PF01471">
    <property type="entry name" value="PG_binding_1"/>
    <property type="match status" value="1"/>
</dbReference>
<protein>
    <submittedName>
        <fullName evidence="4">Peptidoglycan-binding protein</fullName>
    </submittedName>
</protein>
<evidence type="ECO:0000313" key="4">
    <source>
        <dbReference type="EMBL" id="MEU6806903.1"/>
    </source>
</evidence>
<name>A0ABV3BBT3_9ACTN</name>
<dbReference type="InterPro" id="IPR036365">
    <property type="entry name" value="PGBD-like_sf"/>
</dbReference>
<reference evidence="4 5" key="1">
    <citation type="submission" date="2024-06" db="EMBL/GenBank/DDBJ databases">
        <title>The Natural Products Discovery Center: Release of the First 8490 Sequenced Strains for Exploring Actinobacteria Biosynthetic Diversity.</title>
        <authorList>
            <person name="Kalkreuter E."/>
            <person name="Kautsar S.A."/>
            <person name="Yang D."/>
            <person name="Bader C.D."/>
            <person name="Teijaro C.N."/>
            <person name="Fluegel L."/>
            <person name="Davis C.M."/>
            <person name="Simpson J.R."/>
            <person name="Lauterbach L."/>
            <person name="Steele A.D."/>
            <person name="Gui C."/>
            <person name="Meng S."/>
            <person name="Li G."/>
            <person name="Viehrig K."/>
            <person name="Ye F."/>
            <person name="Su P."/>
            <person name="Kiefer A.F."/>
            <person name="Nichols A."/>
            <person name="Cepeda A.J."/>
            <person name="Yan W."/>
            <person name="Fan B."/>
            <person name="Jiang Y."/>
            <person name="Adhikari A."/>
            <person name="Zheng C.-J."/>
            <person name="Schuster L."/>
            <person name="Cowan T.M."/>
            <person name="Smanski M.J."/>
            <person name="Chevrette M.G."/>
            <person name="De Carvalho L.P.S."/>
            <person name="Shen B."/>
        </authorList>
    </citation>
    <scope>NUCLEOTIDE SEQUENCE [LARGE SCALE GENOMIC DNA]</scope>
    <source>
        <strain evidence="4 5">NPDC046851</strain>
    </source>
</reference>
<dbReference type="RefSeq" id="WP_359702852.1">
    <property type="nucleotide sequence ID" value="NZ_JBEYXT010000395.1"/>
</dbReference>
<evidence type="ECO:0000256" key="1">
    <source>
        <dbReference type="SAM" id="MobiDB-lite"/>
    </source>
</evidence>
<dbReference type="EMBL" id="JBEYXT010000395">
    <property type="protein sequence ID" value="MEU6806903.1"/>
    <property type="molecule type" value="Genomic_DNA"/>
</dbReference>
<feature type="non-terminal residue" evidence="4">
    <location>
        <position position="1"/>
    </location>
</feature>
<organism evidence="4 5">
    <name type="scientific">Streptomyces neyagawaensis</name>
    <dbReference type="NCBI Taxonomy" id="42238"/>
    <lineage>
        <taxon>Bacteria</taxon>
        <taxon>Bacillati</taxon>
        <taxon>Actinomycetota</taxon>
        <taxon>Actinomycetes</taxon>
        <taxon>Kitasatosporales</taxon>
        <taxon>Streptomycetaceae</taxon>
        <taxon>Streptomyces</taxon>
    </lineage>
</organism>
<sequence length="241" mass="24263">PDPAGGLASLDPAAPARTRRKRALAVGGAGVALCALAAGVFILTRPDSPSTAAPETGTWSTGKSAPDDAVSPSTSGKSKGAPAPDGGGSSLSEVSGKEKDKGQDKDDSAAIDGTSARPDASAPAEDDRSAGADPDTPVDDGSDAPDDPEPTPSDPSADSGDPAWLTDCTYYSGNGRTRLGNSGKRVLQVECILNRRGYGVGVDGEFDSGTEAAVEEFQNAVGLKANGVVNHRTWSALRSPE</sequence>
<dbReference type="Proteomes" id="UP001551189">
    <property type="component" value="Unassembled WGS sequence"/>
</dbReference>
<keyword evidence="5" id="KW-1185">Reference proteome</keyword>
<proteinExistence type="predicted"/>
<feature type="transmembrane region" description="Helical" evidence="2">
    <location>
        <begin position="23"/>
        <end position="43"/>
    </location>
</feature>
<evidence type="ECO:0000259" key="3">
    <source>
        <dbReference type="Pfam" id="PF01471"/>
    </source>
</evidence>
<keyword evidence="2" id="KW-0812">Transmembrane</keyword>
<feature type="domain" description="Peptidoglycan binding-like" evidence="3">
    <location>
        <begin position="182"/>
        <end position="237"/>
    </location>
</feature>